<dbReference type="HAMAP" id="MF_00006">
    <property type="entry name" value="Arg_succ_lyase"/>
    <property type="match status" value="1"/>
</dbReference>
<evidence type="ECO:0000256" key="1">
    <source>
        <dbReference type="ARBA" id="ARBA00000985"/>
    </source>
</evidence>
<dbReference type="CDD" id="cd01359">
    <property type="entry name" value="Argininosuccinate_lyase"/>
    <property type="match status" value="1"/>
</dbReference>
<evidence type="ECO:0000256" key="2">
    <source>
        <dbReference type="ARBA" id="ARBA00004941"/>
    </source>
</evidence>
<dbReference type="SUPFAM" id="SSF48557">
    <property type="entry name" value="L-aspartase-like"/>
    <property type="match status" value="1"/>
</dbReference>
<dbReference type="PANTHER" id="PTHR43814">
    <property type="entry name" value="ARGININOSUCCINATE LYASE"/>
    <property type="match status" value="1"/>
</dbReference>
<proteinExistence type="inferred from homology"/>
<keyword evidence="5 6" id="KW-0456">Lyase</keyword>
<dbReference type="Pfam" id="PF00206">
    <property type="entry name" value="Lyase_1"/>
    <property type="match status" value="1"/>
</dbReference>
<dbReference type="Pfam" id="PF14698">
    <property type="entry name" value="ASL_C2"/>
    <property type="match status" value="1"/>
</dbReference>
<dbReference type="Proteomes" id="UP001597296">
    <property type="component" value="Unassembled WGS sequence"/>
</dbReference>
<keyword evidence="6" id="KW-0963">Cytoplasm</keyword>
<comment type="similarity">
    <text evidence="6">Belongs to the lyase 1 family. Argininosuccinate lyase subfamily.</text>
</comment>
<dbReference type="EC" id="4.3.2.1" evidence="3 6"/>
<evidence type="ECO:0000259" key="8">
    <source>
        <dbReference type="Pfam" id="PF14698"/>
    </source>
</evidence>
<comment type="subcellular location">
    <subcellularLocation>
        <location evidence="6">Cytoplasm</location>
    </subcellularLocation>
</comment>
<dbReference type="PANTHER" id="PTHR43814:SF1">
    <property type="entry name" value="ARGININOSUCCINATE LYASE"/>
    <property type="match status" value="1"/>
</dbReference>
<dbReference type="Gene3D" id="1.10.275.10">
    <property type="entry name" value="Fumarase/aspartase (N-terminal domain)"/>
    <property type="match status" value="1"/>
</dbReference>
<dbReference type="PRINTS" id="PR00145">
    <property type="entry name" value="ARGSUCLYASE"/>
</dbReference>
<reference evidence="10" key="1">
    <citation type="journal article" date="2019" name="Int. J. Syst. Evol. Microbiol.">
        <title>The Global Catalogue of Microorganisms (GCM) 10K type strain sequencing project: providing services to taxonomists for standard genome sequencing and annotation.</title>
        <authorList>
            <consortium name="The Broad Institute Genomics Platform"/>
            <consortium name="The Broad Institute Genome Sequencing Center for Infectious Disease"/>
            <person name="Wu L."/>
            <person name="Ma J."/>
        </authorList>
    </citation>
    <scope>NUCLEOTIDE SEQUENCE [LARGE SCALE GENOMIC DNA]</scope>
    <source>
        <strain evidence="10">KCTC 15012</strain>
    </source>
</reference>
<dbReference type="EMBL" id="JBHUIY010000020">
    <property type="protein sequence ID" value="MFD2234379.1"/>
    <property type="molecule type" value="Genomic_DNA"/>
</dbReference>
<dbReference type="RefSeq" id="WP_377316535.1">
    <property type="nucleotide sequence ID" value="NZ_JBHUIY010000020.1"/>
</dbReference>
<comment type="pathway">
    <text evidence="2 6">Amino-acid biosynthesis; L-arginine biosynthesis; L-arginine from L-ornithine and carbamoyl phosphate: step 3/3.</text>
</comment>
<dbReference type="GO" id="GO:0004056">
    <property type="term" value="F:argininosuccinate lyase activity"/>
    <property type="evidence" value="ECO:0007669"/>
    <property type="project" value="UniProtKB-EC"/>
</dbReference>
<dbReference type="InterPro" id="IPR000362">
    <property type="entry name" value="Fumarate_lyase_fam"/>
</dbReference>
<evidence type="ECO:0000256" key="3">
    <source>
        <dbReference type="ARBA" id="ARBA00012338"/>
    </source>
</evidence>
<dbReference type="InterPro" id="IPR029419">
    <property type="entry name" value="Arg_succ_lyase_C"/>
</dbReference>
<feature type="domain" description="Argininosuccinate lyase C-terminal" evidence="8">
    <location>
        <begin position="372"/>
        <end position="441"/>
    </location>
</feature>
<keyword evidence="4 6" id="KW-0055">Arginine biosynthesis</keyword>
<protein>
    <recommendedName>
        <fullName evidence="3 6">Argininosuccinate lyase</fullName>
        <shortName evidence="6">ASAL</shortName>
        <ecNumber evidence="3 6">4.3.2.1</ecNumber>
    </recommendedName>
    <alternativeName>
        <fullName evidence="6">Arginosuccinase</fullName>
    </alternativeName>
</protein>
<evidence type="ECO:0000256" key="4">
    <source>
        <dbReference type="ARBA" id="ARBA00022571"/>
    </source>
</evidence>
<dbReference type="PROSITE" id="PS00163">
    <property type="entry name" value="FUMARATE_LYASES"/>
    <property type="match status" value="1"/>
</dbReference>
<dbReference type="InterPro" id="IPR008948">
    <property type="entry name" value="L-Aspartase-like"/>
</dbReference>
<dbReference type="PRINTS" id="PR00149">
    <property type="entry name" value="FUMRATELYASE"/>
</dbReference>
<sequence>MTDTDTNAASQMWGGRFAAGPAAIMKRINASISFDRRLYRQDIRGSQAHCRMLAAQGMIAAADAEAILGGLERILAEIEAGSFPFREELEDIHMNVEARLAELIGEPAGRLHTARSRNDQVATDFRLWVRDAIDGMDQALSGLEDALLDRAEEHADTVMPGFTHLQAAQPVTFGHHLMAYVEMIGRDRGRLADARRRLNESPLGSAALAGTSFPIDRAATARDLGFDRPMRNSLDGVSDRDFALEFLAAGAICSVHLSRLAEELVIWTSAQFRFVALSDAFTTGSSIMPQKRNPDAAELIRAKTGRVIGDLNALLIVMKGLPLAYSKDMQDDKEPVFEAADTLELAIAAMTGMVRDLTVNRERMAAAAGAGFTTATDIADWCVRALGMPFRRAHHVAGSLVKLAETEGVGLEDLTLAQMQAIEPGITAEARAVLTVASSVASRTSLGGTAPAQVRAAIAAARARRAGAA</sequence>
<gene>
    <name evidence="6 9" type="primary">argH</name>
    <name evidence="9" type="ORF">ACFSNB_11240</name>
</gene>
<keyword evidence="6" id="KW-0028">Amino-acid biosynthesis</keyword>
<organism evidence="9 10">
    <name type="scientific">Phaeospirillum tilakii</name>
    <dbReference type="NCBI Taxonomy" id="741673"/>
    <lineage>
        <taxon>Bacteria</taxon>
        <taxon>Pseudomonadati</taxon>
        <taxon>Pseudomonadota</taxon>
        <taxon>Alphaproteobacteria</taxon>
        <taxon>Rhodospirillales</taxon>
        <taxon>Rhodospirillaceae</taxon>
        <taxon>Phaeospirillum</taxon>
    </lineage>
</organism>
<dbReference type="InterPro" id="IPR009049">
    <property type="entry name" value="Argininosuccinate_lyase"/>
</dbReference>
<evidence type="ECO:0000256" key="6">
    <source>
        <dbReference type="HAMAP-Rule" id="MF_00006"/>
    </source>
</evidence>
<dbReference type="InterPro" id="IPR020557">
    <property type="entry name" value="Fumarate_lyase_CS"/>
</dbReference>
<feature type="domain" description="Fumarate lyase N-terminal" evidence="7">
    <location>
        <begin position="19"/>
        <end position="309"/>
    </location>
</feature>
<dbReference type="InterPro" id="IPR022761">
    <property type="entry name" value="Fumarate_lyase_N"/>
</dbReference>
<evidence type="ECO:0000313" key="10">
    <source>
        <dbReference type="Proteomes" id="UP001597296"/>
    </source>
</evidence>
<dbReference type="NCBIfam" id="TIGR00838">
    <property type="entry name" value="argH"/>
    <property type="match status" value="1"/>
</dbReference>
<name>A0ABW5CAR2_9PROT</name>
<accession>A0ABW5CAR2</accession>
<evidence type="ECO:0000256" key="5">
    <source>
        <dbReference type="ARBA" id="ARBA00023239"/>
    </source>
</evidence>
<dbReference type="InterPro" id="IPR024083">
    <property type="entry name" value="Fumarase/histidase_N"/>
</dbReference>
<evidence type="ECO:0000313" key="9">
    <source>
        <dbReference type="EMBL" id="MFD2234379.1"/>
    </source>
</evidence>
<evidence type="ECO:0000259" key="7">
    <source>
        <dbReference type="Pfam" id="PF00206"/>
    </source>
</evidence>
<comment type="caution">
    <text evidence="9">The sequence shown here is derived from an EMBL/GenBank/DDBJ whole genome shotgun (WGS) entry which is preliminary data.</text>
</comment>
<dbReference type="Gene3D" id="1.20.200.10">
    <property type="entry name" value="Fumarase/aspartase (Central domain)"/>
    <property type="match status" value="1"/>
</dbReference>
<comment type="catalytic activity">
    <reaction evidence="1 6">
        <text>2-(N(omega)-L-arginino)succinate = fumarate + L-arginine</text>
        <dbReference type="Rhea" id="RHEA:24020"/>
        <dbReference type="ChEBI" id="CHEBI:29806"/>
        <dbReference type="ChEBI" id="CHEBI:32682"/>
        <dbReference type="ChEBI" id="CHEBI:57472"/>
        <dbReference type="EC" id="4.3.2.1"/>
    </reaction>
</comment>
<dbReference type="Gene3D" id="1.10.40.30">
    <property type="entry name" value="Fumarase/aspartase (C-terminal domain)"/>
    <property type="match status" value="1"/>
</dbReference>
<keyword evidence="10" id="KW-1185">Reference proteome</keyword>